<dbReference type="PROSITE" id="PS01314">
    <property type="entry name" value="UPF0047"/>
    <property type="match status" value="1"/>
</dbReference>
<name>A0ABV7IAA9_9RHOB</name>
<organism evidence="2 3">
    <name type="scientific">Paracoccus fontiphilus</name>
    <dbReference type="NCBI Taxonomy" id="1815556"/>
    <lineage>
        <taxon>Bacteria</taxon>
        <taxon>Pseudomonadati</taxon>
        <taxon>Pseudomonadota</taxon>
        <taxon>Alphaproteobacteria</taxon>
        <taxon>Rhodobacterales</taxon>
        <taxon>Paracoccaceae</taxon>
        <taxon>Paracoccus</taxon>
    </lineage>
</organism>
<accession>A0ABV7IAA9</accession>
<comment type="caution">
    <text evidence="2">The sequence shown here is derived from an EMBL/GenBank/DDBJ whole genome shotgun (WGS) entry which is preliminary data.</text>
</comment>
<dbReference type="Pfam" id="PF01894">
    <property type="entry name" value="YjbQ"/>
    <property type="match status" value="1"/>
</dbReference>
<dbReference type="PANTHER" id="PTHR30615">
    <property type="entry name" value="UNCHARACTERIZED PROTEIN YJBQ-RELATED"/>
    <property type="match status" value="1"/>
</dbReference>
<sequence length="140" mass="15417">MITTLSVETRGPACHDITRQVAAWLRDGGAADGVVTLLVRHTSCSLLIQENADPDVQADLLGWLDRIAPQADHPSMSWLRHRDEGPDDMPAHLKAAVLPVSLQVPVSAGRMMLGTWQGLYLVEHRLAPHRRQVAVAFQVF</sequence>
<protein>
    <submittedName>
        <fullName evidence="2">Secondary thiamine-phosphate synthase enzyme YjbQ</fullName>
    </submittedName>
</protein>
<reference evidence="3" key="1">
    <citation type="journal article" date="2019" name="Int. J. Syst. Evol. Microbiol.">
        <title>The Global Catalogue of Microorganisms (GCM) 10K type strain sequencing project: providing services to taxonomists for standard genome sequencing and annotation.</title>
        <authorList>
            <consortium name="The Broad Institute Genomics Platform"/>
            <consortium name="The Broad Institute Genome Sequencing Center for Infectious Disease"/>
            <person name="Wu L."/>
            <person name="Ma J."/>
        </authorList>
    </citation>
    <scope>NUCLEOTIDE SEQUENCE [LARGE SCALE GENOMIC DNA]</scope>
    <source>
        <strain evidence="3">KCTC 52239</strain>
    </source>
</reference>
<dbReference type="NCBIfam" id="TIGR00149">
    <property type="entry name" value="TIGR00149_YjbQ"/>
    <property type="match status" value="1"/>
</dbReference>
<dbReference type="EMBL" id="JBHRTE010000002">
    <property type="protein sequence ID" value="MFC3166463.1"/>
    <property type="molecule type" value="Genomic_DNA"/>
</dbReference>
<dbReference type="PIRSF" id="PIRSF004681">
    <property type="entry name" value="UCP004681"/>
    <property type="match status" value="1"/>
</dbReference>
<dbReference type="InterPro" id="IPR035917">
    <property type="entry name" value="YjbQ-like_sf"/>
</dbReference>
<dbReference type="InterPro" id="IPR001602">
    <property type="entry name" value="UPF0047_YjbQ-like"/>
</dbReference>
<keyword evidence="3" id="KW-1185">Reference proteome</keyword>
<proteinExistence type="inferred from homology"/>
<dbReference type="Gene3D" id="2.60.120.460">
    <property type="entry name" value="YjbQ-like"/>
    <property type="match status" value="1"/>
</dbReference>
<comment type="similarity">
    <text evidence="1">Belongs to the UPF0047 family.</text>
</comment>
<gene>
    <name evidence="2" type="ORF">ACFOD7_00180</name>
</gene>
<dbReference type="RefSeq" id="WP_207466891.1">
    <property type="nucleotide sequence ID" value="NZ_JAFNAW010000011.1"/>
</dbReference>
<evidence type="ECO:0000313" key="3">
    <source>
        <dbReference type="Proteomes" id="UP001595557"/>
    </source>
</evidence>
<evidence type="ECO:0000313" key="2">
    <source>
        <dbReference type="EMBL" id="MFC3166463.1"/>
    </source>
</evidence>
<evidence type="ECO:0000256" key="1">
    <source>
        <dbReference type="ARBA" id="ARBA00005534"/>
    </source>
</evidence>
<dbReference type="SUPFAM" id="SSF111038">
    <property type="entry name" value="YjbQ-like"/>
    <property type="match status" value="1"/>
</dbReference>
<dbReference type="Proteomes" id="UP001595557">
    <property type="component" value="Unassembled WGS sequence"/>
</dbReference>
<dbReference type="PANTHER" id="PTHR30615:SF8">
    <property type="entry name" value="UPF0047 PROTEIN C4A8.02C"/>
    <property type="match status" value="1"/>
</dbReference>